<accession>A0A834IWW2</accession>
<keyword evidence="3" id="KW-1185">Reference proteome</keyword>
<feature type="chain" id="PRO_5032648467" description="Secreted protein" evidence="1">
    <location>
        <begin position="19"/>
        <end position="235"/>
    </location>
</feature>
<proteinExistence type="predicted"/>
<gene>
    <name evidence="2" type="ORF">GWI33_010782</name>
</gene>
<dbReference type="AlphaFoldDB" id="A0A834IWW2"/>
<evidence type="ECO:0008006" key="4">
    <source>
        <dbReference type="Google" id="ProtNLM"/>
    </source>
</evidence>
<dbReference type="Proteomes" id="UP000625711">
    <property type="component" value="Unassembled WGS sequence"/>
</dbReference>
<organism evidence="2 3">
    <name type="scientific">Rhynchophorus ferrugineus</name>
    <name type="common">Red palm weevil</name>
    <name type="synonym">Curculio ferrugineus</name>
    <dbReference type="NCBI Taxonomy" id="354439"/>
    <lineage>
        <taxon>Eukaryota</taxon>
        <taxon>Metazoa</taxon>
        <taxon>Ecdysozoa</taxon>
        <taxon>Arthropoda</taxon>
        <taxon>Hexapoda</taxon>
        <taxon>Insecta</taxon>
        <taxon>Pterygota</taxon>
        <taxon>Neoptera</taxon>
        <taxon>Endopterygota</taxon>
        <taxon>Coleoptera</taxon>
        <taxon>Polyphaga</taxon>
        <taxon>Cucujiformia</taxon>
        <taxon>Curculionidae</taxon>
        <taxon>Dryophthorinae</taxon>
        <taxon>Rhynchophorus</taxon>
    </lineage>
</organism>
<feature type="signal peptide" evidence="1">
    <location>
        <begin position="1"/>
        <end position="18"/>
    </location>
</feature>
<reference evidence="2" key="1">
    <citation type="submission" date="2020-08" db="EMBL/GenBank/DDBJ databases">
        <title>Genome sequencing and assembly of the red palm weevil Rhynchophorus ferrugineus.</title>
        <authorList>
            <person name="Dias G.B."/>
            <person name="Bergman C.M."/>
            <person name="Manee M."/>
        </authorList>
    </citation>
    <scope>NUCLEOTIDE SEQUENCE</scope>
    <source>
        <strain evidence="2">AA-2017</strain>
        <tissue evidence="2">Whole larva</tissue>
    </source>
</reference>
<evidence type="ECO:0000313" key="2">
    <source>
        <dbReference type="EMBL" id="KAF7285383.1"/>
    </source>
</evidence>
<evidence type="ECO:0000313" key="3">
    <source>
        <dbReference type="Proteomes" id="UP000625711"/>
    </source>
</evidence>
<protein>
    <recommendedName>
        <fullName evidence="4">Secreted protein</fullName>
    </recommendedName>
</protein>
<name>A0A834IWW2_RHYFE</name>
<sequence>MQFKFLVTFFALLVTANAGLYSSRLNGGMSSMVAEIFEQIFKEVDEIFAKANEAMAKIENHEPEIEKKIVDAVIAEGKNLNTLFINMIRDFEGNVTADGKIVLDCIINQKDKFEAAFTESSTDIGKCIATQAPKITNEMKTMLKEFTGFKDDFEADIQTLKKCSSDDMVCFLTFGTSIIDTVKKISPALHKDFENILEFITTISTDSRQCMETAFMGIRNHALDIFNTAVTCFRK</sequence>
<evidence type="ECO:0000256" key="1">
    <source>
        <dbReference type="SAM" id="SignalP"/>
    </source>
</evidence>
<dbReference type="OrthoDB" id="6782236at2759"/>
<comment type="caution">
    <text evidence="2">The sequence shown here is derived from an EMBL/GenBank/DDBJ whole genome shotgun (WGS) entry which is preliminary data.</text>
</comment>
<keyword evidence="1" id="KW-0732">Signal</keyword>
<dbReference type="EMBL" id="JAACXV010000056">
    <property type="protein sequence ID" value="KAF7285383.1"/>
    <property type="molecule type" value="Genomic_DNA"/>
</dbReference>